<keyword evidence="1" id="KW-1185">Reference proteome</keyword>
<protein>
    <submittedName>
        <fullName evidence="2">Uncharacterized protein</fullName>
    </submittedName>
</protein>
<dbReference type="AlphaFoldDB" id="A0A914S0Z0"/>
<evidence type="ECO:0000313" key="1">
    <source>
        <dbReference type="Proteomes" id="UP000887564"/>
    </source>
</evidence>
<evidence type="ECO:0000313" key="2">
    <source>
        <dbReference type="WBParaSite" id="PEQ_0001200701-mRNA-1"/>
    </source>
</evidence>
<proteinExistence type="predicted"/>
<dbReference type="Proteomes" id="UP000887564">
    <property type="component" value="Unplaced"/>
</dbReference>
<sequence>MVYELEHMKGSWGPQSSNYFLRDFLAFERVSAEEGDDEDLAMNEILAAIPAWLRSFRSPTLVARHINFLLPVARDCCSGQHEDTDICADVWVVIL</sequence>
<reference evidence="2" key="1">
    <citation type="submission" date="2022-11" db="UniProtKB">
        <authorList>
            <consortium name="WormBaseParasite"/>
        </authorList>
    </citation>
    <scope>IDENTIFICATION</scope>
</reference>
<name>A0A914S0Z0_PAREQ</name>
<accession>A0A914S0Z0</accession>
<organism evidence="1 2">
    <name type="scientific">Parascaris equorum</name>
    <name type="common">Equine roundworm</name>
    <dbReference type="NCBI Taxonomy" id="6256"/>
    <lineage>
        <taxon>Eukaryota</taxon>
        <taxon>Metazoa</taxon>
        <taxon>Ecdysozoa</taxon>
        <taxon>Nematoda</taxon>
        <taxon>Chromadorea</taxon>
        <taxon>Rhabditida</taxon>
        <taxon>Spirurina</taxon>
        <taxon>Ascaridomorpha</taxon>
        <taxon>Ascaridoidea</taxon>
        <taxon>Ascarididae</taxon>
        <taxon>Parascaris</taxon>
    </lineage>
</organism>
<dbReference type="WBParaSite" id="PEQ_0001200701-mRNA-1">
    <property type="protein sequence ID" value="PEQ_0001200701-mRNA-1"/>
    <property type="gene ID" value="PEQ_0001200701"/>
</dbReference>